<name>A0A8T2N5U0_9TELE</name>
<organism evidence="2 3">
    <name type="scientific">Albula glossodonta</name>
    <name type="common">roundjaw bonefish</name>
    <dbReference type="NCBI Taxonomy" id="121402"/>
    <lineage>
        <taxon>Eukaryota</taxon>
        <taxon>Metazoa</taxon>
        <taxon>Chordata</taxon>
        <taxon>Craniata</taxon>
        <taxon>Vertebrata</taxon>
        <taxon>Euteleostomi</taxon>
        <taxon>Actinopterygii</taxon>
        <taxon>Neopterygii</taxon>
        <taxon>Teleostei</taxon>
        <taxon>Albuliformes</taxon>
        <taxon>Albulidae</taxon>
        <taxon>Albula</taxon>
    </lineage>
</organism>
<feature type="compositionally biased region" description="Low complexity" evidence="1">
    <location>
        <begin position="1"/>
        <end position="17"/>
    </location>
</feature>
<sequence length="57" mass="5821">MSGMCARAAGEAVAGRGSPDRVTIVSSARGGARDGAIALPQPNQFLQPHEDRGVINC</sequence>
<feature type="region of interest" description="Disordered" evidence="1">
    <location>
        <begin position="1"/>
        <end position="22"/>
    </location>
</feature>
<dbReference type="EMBL" id="JAFBMS010000213">
    <property type="protein sequence ID" value="KAG9333168.1"/>
    <property type="molecule type" value="Genomic_DNA"/>
</dbReference>
<keyword evidence="3" id="KW-1185">Reference proteome</keyword>
<evidence type="ECO:0000313" key="2">
    <source>
        <dbReference type="EMBL" id="KAG9333168.1"/>
    </source>
</evidence>
<proteinExistence type="predicted"/>
<protein>
    <submittedName>
        <fullName evidence="2">Uncharacterized protein</fullName>
    </submittedName>
</protein>
<dbReference type="AlphaFoldDB" id="A0A8T2N5U0"/>
<accession>A0A8T2N5U0</accession>
<reference evidence="2" key="1">
    <citation type="thesis" date="2021" institute="BYU ScholarsArchive" country="Provo, UT, USA">
        <title>Applications of and Algorithms for Genome Assembly and Genomic Analyses with an Emphasis on Marine Teleosts.</title>
        <authorList>
            <person name="Pickett B.D."/>
        </authorList>
    </citation>
    <scope>NUCLEOTIDE SEQUENCE</scope>
    <source>
        <strain evidence="2">HI-2016</strain>
    </source>
</reference>
<evidence type="ECO:0000313" key="3">
    <source>
        <dbReference type="Proteomes" id="UP000824540"/>
    </source>
</evidence>
<dbReference type="Proteomes" id="UP000824540">
    <property type="component" value="Unassembled WGS sequence"/>
</dbReference>
<gene>
    <name evidence="2" type="ORF">JZ751_013426</name>
</gene>
<comment type="caution">
    <text evidence="2">The sequence shown here is derived from an EMBL/GenBank/DDBJ whole genome shotgun (WGS) entry which is preliminary data.</text>
</comment>
<evidence type="ECO:0000256" key="1">
    <source>
        <dbReference type="SAM" id="MobiDB-lite"/>
    </source>
</evidence>